<feature type="domain" description="DUF3048" evidence="3">
    <location>
        <begin position="75"/>
        <end position="216"/>
    </location>
</feature>
<dbReference type="SUPFAM" id="SSF159774">
    <property type="entry name" value="YerB-like"/>
    <property type="match status" value="1"/>
</dbReference>
<dbReference type="AlphaFoldDB" id="A0A919YFX0"/>
<keyword evidence="2" id="KW-0732">Signal</keyword>
<accession>A0A919YFX0</accession>
<dbReference type="InterPro" id="IPR021416">
    <property type="entry name" value="DUF3048_N"/>
</dbReference>
<evidence type="ECO:0000259" key="4">
    <source>
        <dbReference type="Pfam" id="PF17479"/>
    </source>
</evidence>
<feature type="domain" description="DUF3048" evidence="4">
    <location>
        <begin position="243"/>
        <end position="351"/>
    </location>
</feature>
<feature type="signal peptide" evidence="2">
    <location>
        <begin position="1"/>
        <end position="32"/>
    </location>
</feature>
<evidence type="ECO:0000313" key="6">
    <source>
        <dbReference type="Proteomes" id="UP000682811"/>
    </source>
</evidence>
<keyword evidence="5" id="KW-0449">Lipoprotein</keyword>
<dbReference type="Gene3D" id="3.50.90.10">
    <property type="entry name" value="YerB-like"/>
    <property type="match status" value="1"/>
</dbReference>
<evidence type="ECO:0000313" key="5">
    <source>
        <dbReference type="EMBL" id="GIO50014.1"/>
    </source>
</evidence>
<feature type="region of interest" description="Disordered" evidence="1">
    <location>
        <begin position="42"/>
        <end position="79"/>
    </location>
</feature>
<gene>
    <name evidence="5" type="primary">yerB</name>
    <name evidence="5" type="ORF">J34TS1_47790</name>
</gene>
<evidence type="ECO:0000256" key="2">
    <source>
        <dbReference type="SAM" id="SignalP"/>
    </source>
</evidence>
<evidence type="ECO:0000259" key="3">
    <source>
        <dbReference type="Pfam" id="PF11258"/>
    </source>
</evidence>
<dbReference type="Pfam" id="PF11258">
    <property type="entry name" value="DUF3048"/>
    <property type="match status" value="1"/>
</dbReference>
<proteinExistence type="predicted"/>
<organism evidence="5 6">
    <name type="scientific">Paenibacillus azoreducens</name>
    <dbReference type="NCBI Taxonomy" id="116718"/>
    <lineage>
        <taxon>Bacteria</taxon>
        <taxon>Bacillati</taxon>
        <taxon>Bacillota</taxon>
        <taxon>Bacilli</taxon>
        <taxon>Bacillales</taxon>
        <taxon>Paenibacillaceae</taxon>
        <taxon>Paenibacillus</taxon>
    </lineage>
</organism>
<dbReference type="InterPro" id="IPR023158">
    <property type="entry name" value="YerB-like_sf"/>
</dbReference>
<name>A0A919YFX0_9BACL</name>
<protein>
    <submittedName>
        <fullName evidence="5">Lipoprotein YerB</fullName>
    </submittedName>
</protein>
<dbReference type="PROSITE" id="PS51257">
    <property type="entry name" value="PROKAR_LIPOPROTEIN"/>
    <property type="match status" value="1"/>
</dbReference>
<dbReference type="Pfam" id="PF17479">
    <property type="entry name" value="DUF3048_C"/>
    <property type="match status" value="1"/>
</dbReference>
<comment type="caution">
    <text evidence="5">The sequence shown here is derived from an EMBL/GenBank/DDBJ whole genome shotgun (WGS) entry which is preliminary data.</text>
</comment>
<sequence length="372" mass="40726">MMNRNRYIGKNKLWFKLGSGMICLAVCGSLLAACGQQKAEAPQPPVVEEQTPPEEPTQDEPIQSGEQQGAYTSSLTGLPVDKPVTQRPLSVMINNAPAARPQSGLTQADIVYEVLAEGGITRLIGIFQSKGSNEKIGPIRSIRPYLIDIGESYGGVLVHAGGSNDAYAILQKQHKEDLDEIGNAGAYFWRDKTRKAPHNLYSDADKLREGADKRGYKKDVNIPGYTFRAEDDLPEGEDASGVDITFLLKSYKVTYQYNVEKKTYLRSINGKPHIDLNTGEQLSATNVVVLGANHKTLDDVGRLAVNLTSGGDAILLQRGKAIKGKWARAKNDVIRFVKDGKEMPLYPGTTYFNIVPNAPSFDSHVNLLHQKG</sequence>
<keyword evidence="6" id="KW-1185">Reference proteome</keyword>
<dbReference type="InterPro" id="IPR035328">
    <property type="entry name" value="DUF3048_C"/>
</dbReference>
<reference evidence="5 6" key="1">
    <citation type="submission" date="2021-03" db="EMBL/GenBank/DDBJ databases">
        <title>Antimicrobial resistance genes in bacteria isolated from Japanese honey, and their potential for conferring macrolide and lincosamide resistance in the American foulbrood pathogen Paenibacillus larvae.</title>
        <authorList>
            <person name="Okamoto M."/>
            <person name="Kumagai M."/>
            <person name="Kanamori H."/>
            <person name="Takamatsu D."/>
        </authorList>
    </citation>
    <scope>NUCLEOTIDE SEQUENCE [LARGE SCALE GENOMIC DNA]</scope>
    <source>
        <strain evidence="5 6">J34TS1</strain>
    </source>
</reference>
<feature type="compositionally biased region" description="Polar residues" evidence="1">
    <location>
        <begin position="64"/>
        <end position="76"/>
    </location>
</feature>
<feature type="chain" id="PRO_5039313482" evidence="2">
    <location>
        <begin position="33"/>
        <end position="372"/>
    </location>
</feature>
<evidence type="ECO:0000256" key="1">
    <source>
        <dbReference type="SAM" id="MobiDB-lite"/>
    </source>
</evidence>
<dbReference type="EMBL" id="BORT01000027">
    <property type="protein sequence ID" value="GIO50014.1"/>
    <property type="molecule type" value="Genomic_DNA"/>
</dbReference>
<dbReference type="Proteomes" id="UP000682811">
    <property type="component" value="Unassembled WGS sequence"/>
</dbReference>